<organism evidence="2 3">
    <name type="scientific">Xylanibacter brevis</name>
    <dbReference type="NCBI Taxonomy" id="83231"/>
    <lineage>
        <taxon>Bacteria</taxon>
        <taxon>Pseudomonadati</taxon>
        <taxon>Bacteroidota</taxon>
        <taxon>Bacteroidia</taxon>
        <taxon>Bacteroidales</taxon>
        <taxon>Prevotellaceae</taxon>
        <taxon>Xylanibacter</taxon>
    </lineage>
</organism>
<gene>
    <name evidence="2" type="ORF">I6E12_07885</name>
</gene>
<evidence type="ECO:0000313" key="3">
    <source>
        <dbReference type="Proteomes" id="UP001200470"/>
    </source>
</evidence>
<proteinExistence type="inferred from homology"/>
<dbReference type="SUPFAM" id="SSF53067">
    <property type="entry name" value="Actin-like ATPase domain"/>
    <property type="match status" value="1"/>
</dbReference>
<dbReference type="Gene3D" id="3.30.420.40">
    <property type="match status" value="2"/>
</dbReference>
<comment type="caution">
    <text evidence="2">The sequence shown here is derived from an EMBL/GenBank/DDBJ whole genome shotgun (WGS) entry which is preliminary data.</text>
</comment>
<protein>
    <submittedName>
        <fullName evidence="2">ROK family protein</fullName>
    </submittedName>
</protein>
<dbReference type="Proteomes" id="UP001200470">
    <property type="component" value="Unassembled WGS sequence"/>
</dbReference>
<comment type="similarity">
    <text evidence="1">Belongs to the ROK (NagC/XylR) family.</text>
</comment>
<sequence>MGVTIKNKVVGVVVGYDMATLAIVGVRGDIIARDSFYISTYHDINDFAGMLCEKITSLIAANGGMESIRSVGISVPSGNYVTGCVENSPNMPWKGRIPLASMLCDRLGLAVGLGNDAHATAVGEAAYGVAHGMRNFIVVLLGNGGLGSCFFCNGRAHLGVEGYAGEFGHTCYKVGGRKCNCGQEGCLEAYVSARGMIQTAREILDQHPEMDSMLRRMPEMTMKILKQACEMEDKVALETVRYTSRILGMKLANYASIVDPEAVILTGELAMFGKWMMPDLRACFEENVFHNSRDKIELFFSDFDEGERDILGASALAWTVKEYSLFK</sequence>
<name>A0ABS9CH28_9BACT</name>
<keyword evidence="3" id="KW-1185">Reference proteome</keyword>
<dbReference type="PANTHER" id="PTHR18964">
    <property type="entry name" value="ROK (REPRESSOR, ORF, KINASE) FAMILY"/>
    <property type="match status" value="1"/>
</dbReference>
<evidence type="ECO:0000256" key="1">
    <source>
        <dbReference type="ARBA" id="ARBA00006479"/>
    </source>
</evidence>
<dbReference type="InterPro" id="IPR043129">
    <property type="entry name" value="ATPase_NBD"/>
</dbReference>
<evidence type="ECO:0000313" key="2">
    <source>
        <dbReference type="EMBL" id="MCF2564029.1"/>
    </source>
</evidence>
<reference evidence="2 3" key="1">
    <citation type="submission" date="2020-12" db="EMBL/GenBank/DDBJ databases">
        <title>Whole genome sequences of gut porcine anaerobes.</title>
        <authorList>
            <person name="Kubasova T."/>
            <person name="Jahodarova E."/>
            <person name="Rychlik I."/>
        </authorList>
    </citation>
    <scope>NUCLEOTIDE SEQUENCE [LARGE SCALE GENOMIC DNA]</scope>
    <source>
        <strain evidence="2 3">An925</strain>
    </source>
</reference>
<dbReference type="InterPro" id="IPR000600">
    <property type="entry name" value="ROK"/>
</dbReference>
<dbReference type="PANTHER" id="PTHR18964:SF149">
    <property type="entry name" value="BIFUNCTIONAL UDP-N-ACETYLGLUCOSAMINE 2-EPIMERASE_N-ACETYLMANNOSAMINE KINASE"/>
    <property type="match status" value="1"/>
</dbReference>
<accession>A0ABS9CH28</accession>
<dbReference type="EMBL" id="JADYTN010000015">
    <property type="protein sequence ID" value="MCF2564029.1"/>
    <property type="molecule type" value="Genomic_DNA"/>
</dbReference>
<dbReference type="Pfam" id="PF00480">
    <property type="entry name" value="ROK"/>
    <property type="match status" value="1"/>
</dbReference>
<dbReference type="RefSeq" id="WP_301638186.1">
    <property type="nucleotide sequence ID" value="NZ_JADYTN010000015.1"/>
</dbReference>